<dbReference type="EMBL" id="GBBK01005672">
    <property type="protein sequence ID" value="JAC18810.1"/>
    <property type="molecule type" value="mRNA"/>
</dbReference>
<evidence type="ECO:0000313" key="2">
    <source>
        <dbReference type="EMBL" id="JAC18810.1"/>
    </source>
</evidence>
<dbReference type="AlphaFoldDB" id="A0A023FBQ5"/>
<protein>
    <submittedName>
        <fullName evidence="2">Putative secreted protein</fullName>
    </submittedName>
</protein>
<evidence type="ECO:0000256" key="1">
    <source>
        <dbReference type="SAM" id="SignalP"/>
    </source>
</evidence>
<organism evidence="2">
    <name type="scientific">Amblyomma cajennense</name>
    <name type="common">Cayenne tick</name>
    <name type="synonym">Acarus cajennensis</name>
    <dbReference type="NCBI Taxonomy" id="34607"/>
    <lineage>
        <taxon>Eukaryota</taxon>
        <taxon>Metazoa</taxon>
        <taxon>Ecdysozoa</taxon>
        <taxon>Arthropoda</taxon>
        <taxon>Chelicerata</taxon>
        <taxon>Arachnida</taxon>
        <taxon>Acari</taxon>
        <taxon>Parasitiformes</taxon>
        <taxon>Ixodida</taxon>
        <taxon>Ixodoidea</taxon>
        <taxon>Ixodidae</taxon>
        <taxon>Amblyomminae</taxon>
        <taxon>Amblyomma</taxon>
    </lineage>
</organism>
<accession>A0A023FBQ5</accession>
<proteinExistence type="evidence at transcript level"/>
<reference evidence="2" key="1">
    <citation type="submission" date="2014-03" db="EMBL/GenBank/DDBJ databases">
        <title>The sialotranscriptome of Amblyomma triste, Amblyomma parvum and Amblyomma cajennense ticks, uncovered by 454-based RNA-seq.</title>
        <authorList>
            <person name="Garcia G.R."/>
            <person name="Gardinassi L.G."/>
            <person name="Ribeiro J.M."/>
            <person name="Anatriello E."/>
            <person name="Ferreira B.R."/>
            <person name="Moreira H.N."/>
            <person name="Mafra C."/>
            <person name="Olegario M.M."/>
            <person name="Szabo P.J."/>
            <person name="Miranda-Santos I.K."/>
            <person name="Maruyama S.R."/>
        </authorList>
    </citation>
    <scope>NUCLEOTIDE SEQUENCE</scope>
    <source>
        <strain evidence="2">Uberlandia</strain>
        <tissue evidence="2">Salivary glands</tissue>
    </source>
</reference>
<feature type="signal peptide" evidence="1">
    <location>
        <begin position="1"/>
        <end position="16"/>
    </location>
</feature>
<keyword evidence="1" id="KW-0732">Signal</keyword>
<name>A0A023FBQ5_AMBCJ</name>
<feature type="non-terminal residue" evidence="2">
    <location>
        <position position="85"/>
    </location>
</feature>
<sequence length="85" mass="9645">MVLVFLLTVARLYCISWEVCHLKVSLIGTRSHCGRLRLSRRSSSVGRTGQRIMCYGERHMRTFSMQSVTRVECSLGLQLLLGRSG</sequence>
<feature type="chain" id="PRO_5001520639" evidence="1">
    <location>
        <begin position="17"/>
        <end position="85"/>
    </location>
</feature>